<comment type="similarity">
    <text evidence="2 11">Belongs to the complex I NDUFC2 subunit family.</text>
</comment>
<evidence type="ECO:0000256" key="4">
    <source>
        <dbReference type="ARBA" id="ARBA00022660"/>
    </source>
</evidence>
<keyword evidence="3 11" id="KW-0813">Transport</keyword>
<protein>
    <recommendedName>
        <fullName evidence="11">NADH dehydrogenase [ubiquinone] 1 subunit C2</fullName>
    </recommendedName>
</protein>
<evidence type="ECO:0000256" key="10">
    <source>
        <dbReference type="ARBA" id="ARBA00023136"/>
    </source>
</evidence>
<dbReference type="InterPro" id="IPR009423">
    <property type="entry name" value="NDUC2"/>
</dbReference>
<evidence type="ECO:0000256" key="11">
    <source>
        <dbReference type="PIRNR" id="PIRNR017834"/>
    </source>
</evidence>
<name>A0A4Y2B4D0_ARAVE</name>
<dbReference type="PANTHER" id="PTHR13099:SF0">
    <property type="entry name" value="NADH DEHYDROGENASE [UBIQUINONE] 1 SUBUNIT C2-RELATED"/>
    <property type="match status" value="1"/>
</dbReference>
<evidence type="ECO:0000256" key="5">
    <source>
        <dbReference type="ARBA" id="ARBA00022692"/>
    </source>
</evidence>
<dbReference type="Pfam" id="PF06374">
    <property type="entry name" value="NDUF_C2"/>
    <property type="match status" value="1"/>
</dbReference>
<dbReference type="GO" id="GO:0005743">
    <property type="term" value="C:mitochondrial inner membrane"/>
    <property type="evidence" value="ECO:0007669"/>
    <property type="project" value="UniProtKB-SubCell"/>
</dbReference>
<dbReference type="Proteomes" id="UP000499080">
    <property type="component" value="Unassembled WGS sequence"/>
</dbReference>
<keyword evidence="5 12" id="KW-0812">Transmembrane</keyword>
<evidence type="ECO:0000313" key="13">
    <source>
        <dbReference type="EMBL" id="GBL86903.1"/>
    </source>
</evidence>
<keyword evidence="14" id="KW-1185">Reference proteome</keyword>
<evidence type="ECO:0000256" key="6">
    <source>
        <dbReference type="ARBA" id="ARBA00022792"/>
    </source>
</evidence>
<dbReference type="OrthoDB" id="6329847at2759"/>
<organism evidence="13 14">
    <name type="scientific">Araneus ventricosus</name>
    <name type="common">Orbweaver spider</name>
    <name type="synonym">Epeira ventricosa</name>
    <dbReference type="NCBI Taxonomy" id="182803"/>
    <lineage>
        <taxon>Eukaryota</taxon>
        <taxon>Metazoa</taxon>
        <taxon>Ecdysozoa</taxon>
        <taxon>Arthropoda</taxon>
        <taxon>Chelicerata</taxon>
        <taxon>Arachnida</taxon>
        <taxon>Araneae</taxon>
        <taxon>Araneomorphae</taxon>
        <taxon>Entelegynae</taxon>
        <taxon>Araneoidea</taxon>
        <taxon>Araneidae</taxon>
        <taxon>Araneus</taxon>
    </lineage>
</organism>
<keyword evidence="8 12" id="KW-1133">Transmembrane helix</keyword>
<proteinExistence type="inferred from homology"/>
<sequence length="105" mass="12363">MPLHKDSIYSKYFFPVTFAILGGGTPALSNYVGRKPFYSGIQRHFIGAVVGYAFGYYIDQYLQKRWAQRDAVIKHYIELHPEDFVENKKKYKEIFEEWYPIRGAS</sequence>
<feature type="transmembrane region" description="Helical" evidence="12">
    <location>
        <begin position="12"/>
        <end position="29"/>
    </location>
</feature>
<dbReference type="GO" id="GO:0006120">
    <property type="term" value="P:mitochondrial electron transport, NADH to ubiquinone"/>
    <property type="evidence" value="ECO:0007669"/>
    <property type="project" value="InterPro"/>
</dbReference>
<feature type="transmembrane region" description="Helical" evidence="12">
    <location>
        <begin position="41"/>
        <end position="58"/>
    </location>
</feature>
<dbReference type="AlphaFoldDB" id="A0A4Y2B4D0"/>
<evidence type="ECO:0000256" key="12">
    <source>
        <dbReference type="SAM" id="Phobius"/>
    </source>
</evidence>
<evidence type="ECO:0000256" key="7">
    <source>
        <dbReference type="ARBA" id="ARBA00022982"/>
    </source>
</evidence>
<reference evidence="13 14" key="1">
    <citation type="journal article" date="2019" name="Sci. Rep.">
        <title>Orb-weaving spider Araneus ventricosus genome elucidates the spidroin gene catalogue.</title>
        <authorList>
            <person name="Kono N."/>
            <person name="Nakamura H."/>
            <person name="Ohtoshi R."/>
            <person name="Moran D.A.P."/>
            <person name="Shinohara A."/>
            <person name="Yoshida Y."/>
            <person name="Fujiwara M."/>
            <person name="Mori M."/>
            <person name="Tomita M."/>
            <person name="Arakawa K."/>
        </authorList>
    </citation>
    <scope>NUCLEOTIDE SEQUENCE [LARGE SCALE GENOMIC DNA]</scope>
</reference>
<dbReference type="PANTHER" id="PTHR13099">
    <property type="entry name" value="NADH-UBIQUINONE OXIDOREDUCTASE SUBUNIT B14.5B"/>
    <property type="match status" value="1"/>
</dbReference>
<dbReference type="EMBL" id="BGPR01000051">
    <property type="protein sequence ID" value="GBL86903.1"/>
    <property type="molecule type" value="Genomic_DNA"/>
</dbReference>
<keyword evidence="10 11" id="KW-0472">Membrane</keyword>
<keyword evidence="9 11" id="KW-0496">Mitochondrion</keyword>
<evidence type="ECO:0000256" key="3">
    <source>
        <dbReference type="ARBA" id="ARBA00022448"/>
    </source>
</evidence>
<comment type="function">
    <text evidence="11">Accessory subunit of the mitochondrial membrane respiratory chain NADH dehydrogenase (Complex I), that is believed not to be involved in catalysis. Complex I functions in the transfer of electrons from NADH to the respiratory chain. The immediate electron acceptor for the enzyme is believed to be ubiquinone.</text>
</comment>
<keyword evidence="7 11" id="KW-0249">Electron transport</keyword>
<keyword evidence="6 11" id="KW-0999">Mitochondrion inner membrane</keyword>
<evidence type="ECO:0000256" key="1">
    <source>
        <dbReference type="ARBA" id="ARBA00004298"/>
    </source>
</evidence>
<dbReference type="PIRSF" id="PIRSF017834">
    <property type="entry name" value="NADH-UbQ_OxRdtase_b14.5b"/>
    <property type="match status" value="1"/>
</dbReference>
<evidence type="ECO:0000256" key="8">
    <source>
        <dbReference type="ARBA" id="ARBA00022989"/>
    </source>
</evidence>
<accession>A0A4Y2B4D0</accession>
<evidence type="ECO:0000256" key="2">
    <source>
        <dbReference type="ARBA" id="ARBA00008674"/>
    </source>
</evidence>
<comment type="subcellular location">
    <subcellularLocation>
        <location evidence="1">Mitochondrion inner membrane</location>
        <topology evidence="1">Single-pass membrane protein</topology>
        <orientation evidence="1">Matrix side</orientation>
    </subcellularLocation>
</comment>
<gene>
    <name evidence="13" type="ORF">AVEN_218651_1</name>
</gene>
<keyword evidence="4 11" id="KW-0679">Respiratory chain</keyword>
<evidence type="ECO:0000313" key="14">
    <source>
        <dbReference type="Proteomes" id="UP000499080"/>
    </source>
</evidence>
<comment type="caution">
    <text evidence="13">The sequence shown here is derived from an EMBL/GenBank/DDBJ whole genome shotgun (WGS) entry which is preliminary data.</text>
</comment>
<evidence type="ECO:0000256" key="9">
    <source>
        <dbReference type="ARBA" id="ARBA00023128"/>
    </source>
</evidence>